<dbReference type="EMBL" id="BARV01008881">
    <property type="protein sequence ID" value="GAI09430.1"/>
    <property type="molecule type" value="Genomic_DNA"/>
</dbReference>
<comment type="caution">
    <text evidence="1">The sequence shown here is derived from an EMBL/GenBank/DDBJ whole genome shotgun (WGS) entry which is preliminary data.</text>
</comment>
<reference evidence="1" key="1">
    <citation type="journal article" date="2014" name="Front. Microbiol.">
        <title>High frequency of phylogenetically diverse reductive dehalogenase-homologous genes in deep subseafloor sedimentary metagenomes.</title>
        <authorList>
            <person name="Kawai M."/>
            <person name="Futagami T."/>
            <person name="Toyoda A."/>
            <person name="Takaki Y."/>
            <person name="Nishi S."/>
            <person name="Hori S."/>
            <person name="Arai W."/>
            <person name="Tsubouchi T."/>
            <person name="Morono Y."/>
            <person name="Uchiyama I."/>
            <person name="Ito T."/>
            <person name="Fujiyama A."/>
            <person name="Inagaki F."/>
            <person name="Takami H."/>
        </authorList>
    </citation>
    <scope>NUCLEOTIDE SEQUENCE</scope>
    <source>
        <strain evidence="1">Expedition CK06-06</strain>
    </source>
</reference>
<feature type="non-terminal residue" evidence="1">
    <location>
        <position position="1"/>
    </location>
</feature>
<evidence type="ECO:0008006" key="2">
    <source>
        <dbReference type="Google" id="ProtNLM"/>
    </source>
</evidence>
<gene>
    <name evidence="1" type="ORF">S06H3_17714</name>
</gene>
<sequence>GPKLKHNNETDEVPITLRSGVGLKLYQDRITIAVDLVKTMLEYTSPEYHVGMEFIPVYPTLALRGGVDRNCVSIGMGITNNWNKFSLGIDYAVELHYASSYLLPLRHKIGIVVNFAGFRTWVDATPK</sequence>
<name>X1M437_9ZZZZ</name>
<organism evidence="1">
    <name type="scientific">marine sediment metagenome</name>
    <dbReference type="NCBI Taxonomy" id="412755"/>
    <lineage>
        <taxon>unclassified sequences</taxon>
        <taxon>metagenomes</taxon>
        <taxon>ecological metagenomes</taxon>
    </lineage>
</organism>
<accession>X1M437</accession>
<dbReference type="AlphaFoldDB" id="X1M437"/>
<evidence type="ECO:0000313" key="1">
    <source>
        <dbReference type="EMBL" id="GAI09430.1"/>
    </source>
</evidence>
<protein>
    <recommendedName>
        <fullName evidence="2">DUF5723 domain-containing protein</fullName>
    </recommendedName>
</protein>
<proteinExistence type="predicted"/>